<reference evidence="2 3" key="1">
    <citation type="submission" date="2020-08" db="EMBL/GenBank/DDBJ databases">
        <title>Genomic Encyclopedia of Type Strains, Phase IV (KMG-V): Genome sequencing to study the core and pangenomes of soil and plant-associated prokaryotes.</title>
        <authorList>
            <person name="Whitman W."/>
        </authorList>
    </citation>
    <scope>NUCLEOTIDE SEQUENCE [LARGE SCALE GENOMIC DNA]</scope>
    <source>
        <strain evidence="2 3">SEMIA 4074</strain>
    </source>
</reference>
<protein>
    <recommendedName>
        <fullName evidence="1">Glyoxalase-related protein domain-containing protein</fullName>
    </recommendedName>
</protein>
<dbReference type="RefSeq" id="WP_184453423.1">
    <property type="nucleotide sequence ID" value="NZ_JACIFV010000001.1"/>
</dbReference>
<sequence length="144" mass="15664">MTTYPGIEELKAQAKRLRQAMNDRGTALTHSAALEMIARQHGVRDWNTLAALAAKPNAAAKTPLIVGAHIRGRYLNQPFTGEILSLSALPGGLHRITIHFDEAVDVVTFESFSAFRRRVTAQIDGDGVSPRKTSNGVPHLVLDL</sequence>
<dbReference type="Proteomes" id="UP000524492">
    <property type="component" value="Unassembled WGS sequence"/>
</dbReference>
<organism evidence="2 3">
    <name type="scientific">Rhizobium aethiopicum</name>
    <dbReference type="NCBI Taxonomy" id="1138170"/>
    <lineage>
        <taxon>Bacteria</taxon>
        <taxon>Pseudomonadati</taxon>
        <taxon>Pseudomonadota</taxon>
        <taxon>Alphaproteobacteria</taxon>
        <taxon>Hyphomicrobiales</taxon>
        <taxon>Rhizobiaceae</taxon>
        <taxon>Rhizobium/Agrobacterium group</taxon>
        <taxon>Rhizobium</taxon>
    </lineage>
</organism>
<comment type="caution">
    <text evidence="2">The sequence shown here is derived from an EMBL/GenBank/DDBJ whole genome shotgun (WGS) entry which is preliminary data.</text>
</comment>
<evidence type="ECO:0000313" key="2">
    <source>
        <dbReference type="EMBL" id="MBB4190489.1"/>
    </source>
</evidence>
<dbReference type="AlphaFoldDB" id="A0A7W6Q720"/>
<dbReference type="InterPro" id="IPR045517">
    <property type="entry name" value="Glyoxalase_8"/>
</dbReference>
<dbReference type="EMBL" id="JACIFV010000001">
    <property type="protein sequence ID" value="MBB4190489.1"/>
    <property type="molecule type" value="Genomic_DNA"/>
</dbReference>
<evidence type="ECO:0000259" key="1">
    <source>
        <dbReference type="Pfam" id="PF20066"/>
    </source>
</evidence>
<accession>A0A7W6Q720</accession>
<dbReference type="Pfam" id="PF20066">
    <property type="entry name" value="Glyoxalase_8"/>
    <property type="match status" value="1"/>
</dbReference>
<evidence type="ECO:0000313" key="3">
    <source>
        <dbReference type="Proteomes" id="UP000524492"/>
    </source>
</evidence>
<proteinExistence type="predicted"/>
<gene>
    <name evidence="2" type="ORF">GGD53_000605</name>
</gene>
<name>A0A7W6Q720_9HYPH</name>
<feature type="domain" description="Glyoxalase-related protein" evidence="1">
    <location>
        <begin position="3"/>
        <end position="143"/>
    </location>
</feature>
<keyword evidence="3" id="KW-1185">Reference proteome</keyword>